<dbReference type="GO" id="GO:0009143">
    <property type="term" value="P:nucleoside triphosphate catabolic process"/>
    <property type="evidence" value="ECO:0007669"/>
    <property type="project" value="InterPro"/>
</dbReference>
<dbReference type="Proteomes" id="UP000053201">
    <property type="component" value="Unassembled WGS sequence"/>
</dbReference>
<reference evidence="3 4" key="1">
    <citation type="submission" date="2009-08" db="EMBL/GenBank/DDBJ databases">
        <title>The Genome Sequence of Spizellomyces punctatus strain DAOM BR117.</title>
        <authorList>
            <consortium name="The Broad Institute Genome Sequencing Platform"/>
            <person name="Russ C."/>
            <person name="Cuomo C."/>
            <person name="Shea T."/>
            <person name="Young S.K."/>
            <person name="Zeng Q."/>
            <person name="Koehrsen M."/>
            <person name="Haas B."/>
            <person name="Borodovsky M."/>
            <person name="Guigo R."/>
            <person name="Alvarado L."/>
            <person name="Berlin A."/>
            <person name="Bochicchio J."/>
            <person name="Borenstein D."/>
            <person name="Chapman S."/>
            <person name="Chen Z."/>
            <person name="Engels R."/>
            <person name="Freedman E."/>
            <person name="Gellesch M."/>
            <person name="Goldberg J."/>
            <person name="Griggs A."/>
            <person name="Gujja S."/>
            <person name="Heiman D."/>
            <person name="Hepburn T."/>
            <person name="Howarth C."/>
            <person name="Jen D."/>
            <person name="Larson L."/>
            <person name="Lewis B."/>
            <person name="Mehta T."/>
            <person name="Park D."/>
            <person name="Pearson M."/>
            <person name="Roberts A."/>
            <person name="Saif S."/>
            <person name="Shenoy N."/>
            <person name="Sisk P."/>
            <person name="Stolte C."/>
            <person name="Sykes S."/>
            <person name="Thomson T."/>
            <person name="Walk T."/>
            <person name="White J."/>
            <person name="Yandava C."/>
            <person name="Burger G."/>
            <person name="Gray M.W."/>
            <person name="Holland P.W.H."/>
            <person name="King N."/>
            <person name="Lang F.B.F."/>
            <person name="Roger A.J."/>
            <person name="Ruiz-Trillo I."/>
            <person name="Lander E."/>
            <person name="Nusbaum C."/>
        </authorList>
    </citation>
    <scope>NUCLEOTIDE SEQUENCE [LARGE SCALE GENOMIC DNA]</scope>
    <source>
        <strain evidence="3 4">DAOM BR117</strain>
    </source>
</reference>
<evidence type="ECO:0000256" key="1">
    <source>
        <dbReference type="ARBA" id="ARBA00008023"/>
    </source>
</evidence>
<evidence type="ECO:0000313" key="4">
    <source>
        <dbReference type="Proteomes" id="UP000053201"/>
    </source>
</evidence>
<evidence type="ECO:0000256" key="2">
    <source>
        <dbReference type="ARBA" id="ARBA00022801"/>
    </source>
</evidence>
<dbReference type="eggNOG" id="KOG3222">
    <property type="taxonomic scope" value="Eukaryota"/>
</dbReference>
<dbReference type="GeneID" id="27686500"/>
<dbReference type="SUPFAM" id="SSF52972">
    <property type="entry name" value="ITPase-like"/>
    <property type="match status" value="1"/>
</dbReference>
<dbReference type="InterPro" id="IPR029001">
    <property type="entry name" value="ITPase-like_fam"/>
</dbReference>
<dbReference type="OrthoDB" id="2094968at2759"/>
<dbReference type="InParanoid" id="A0A0L0HNT6"/>
<dbReference type="GO" id="GO:0005737">
    <property type="term" value="C:cytoplasm"/>
    <property type="evidence" value="ECO:0007669"/>
    <property type="project" value="TreeGrafter"/>
</dbReference>
<comment type="similarity">
    <text evidence="1">Belongs to the HAM1 NTPase family.</text>
</comment>
<gene>
    <name evidence="3" type="ORF">SPPG_02949</name>
</gene>
<keyword evidence="2" id="KW-0378">Hydrolase</keyword>
<dbReference type="EMBL" id="KQ257453">
    <property type="protein sequence ID" value="KND02489.1"/>
    <property type="molecule type" value="Genomic_DNA"/>
</dbReference>
<evidence type="ECO:0008006" key="5">
    <source>
        <dbReference type="Google" id="ProtNLM"/>
    </source>
</evidence>
<sequence>MTVATCEHSVMGKGKTVLVNTSNAHKKAEFQRYLSPMEVKSTTIDIREPVSSDPFTIVQYKASQFPADAPVLVDDTSLDIEGMQIGPNVKWLLGELPNIANGTRAAFVCILGIRHENHIHLYRSSTPGQIVQPPRGKDYGFRAYFQPDGCALTMGEQIFDEFNARYHSVEKFKNNKPTEVRCVVETWEGDFQTD</sequence>
<protein>
    <recommendedName>
        <fullName evidence="5">Inosine triphosphate pyrophosphatase</fullName>
    </recommendedName>
</protein>
<dbReference type="RefSeq" id="XP_016610528.1">
    <property type="nucleotide sequence ID" value="XM_016751235.1"/>
</dbReference>
<dbReference type="InterPro" id="IPR002637">
    <property type="entry name" value="RdgB/HAM1"/>
</dbReference>
<keyword evidence="4" id="KW-1185">Reference proteome</keyword>
<dbReference type="PANTHER" id="PTHR11067:SF9">
    <property type="entry name" value="INOSINE TRIPHOSPHATE PYROPHOSPHATASE"/>
    <property type="match status" value="1"/>
</dbReference>
<accession>A0A0L0HNT6</accession>
<dbReference type="Gene3D" id="3.90.950.10">
    <property type="match status" value="1"/>
</dbReference>
<dbReference type="PANTHER" id="PTHR11067">
    <property type="entry name" value="INOSINE TRIPHOSPHATE PYROPHOSPHATASE/HAM1 PROTEIN"/>
    <property type="match status" value="1"/>
</dbReference>
<dbReference type="STRING" id="645134.A0A0L0HNT6"/>
<organism evidence="3 4">
    <name type="scientific">Spizellomyces punctatus (strain DAOM BR117)</name>
    <dbReference type="NCBI Taxonomy" id="645134"/>
    <lineage>
        <taxon>Eukaryota</taxon>
        <taxon>Fungi</taxon>
        <taxon>Fungi incertae sedis</taxon>
        <taxon>Chytridiomycota</taxon>
        <taxon>Chytridiomycota incertae sedis</taxon>
        <taxon>Chytridiomycetes</taxon>
        <taxon>Spizellomycetales</taxon>
        <taxon>Spizellomycetaceae</taxon>
        <taxon>Spizellomyces</taxon>
    </lineage>
</organism>
<dbReference type="Pfam" id="PF01725">
    <property type="entry name" value="Ham1p_like"/>
    <property type="match status" value="1"/>
</dbReference>
<dbReference type="AlphaFoldDB" id="A0A0L0HNT6"/>
<dbReference type="VEuPathDB" id="FungiDB:SPPG_02949"/>
<name>A0A0L0HNT6_SPIPD</name>
<proteinExistence type="inferred from homology"/>
<dbReference type="GO" id="GO:0047429">
    <property type="term" value="F:nucleoside triphosphate diphosphatase activity"/>
    <property type="evidence" value="ECO:0007669"/>
    <property type="project" value="InterPro"/>
</dbReference>
<evidence type="ECO:0000313" key="3">
    <source>
        <dbReference type="EMBL" id="KND02489.1"/>
    </source>
</evidence>